<protein>
    <submittedName>
        <fullName evidence="4">GLEYA adhesin domain</fullName>
    </submittedName>
</protein>
<reference evidence="4 5" key="1">
    <citation type="journal article" date="2019" name="Appl. Microbiol. Biotechnol.">
        <title>Genome sequence of Isaria javanica and comparative genome analysis insights into family S53 peptidase evolution in fungal entomopathogens.</title>
        <authorList>
            <person name="Lin R."/>
            <person name="Zhang X."/>
            <person name="Xin B."/>
            <person name="Zou M."/>
            <person name="Gao Y."/>
            <person name="Qin F."/>
            <person name="Hu Q."/>
            <person name="Xie B."/>
            <person name="Cheng X."/>
        </authorList>
    </citation>
    <scope>NUCLEOTIDE SEQUENCE [LARGE SCALE GENOMIC DNA]</scope>
    <source>
        <strain evidence="4 5">IJ1G</strain>
    </source>
</reference>
<evidence type="ECO:0000313" key="5">
    <source>
        <dbReference type="Proteomes" id="UP000315783"/>
    </source>
</evidence>
<dbReference type="STRING" id="43265.A0A545VPW0"/>
<comment type="caution">
    <text evidence="4">The sequence shown here is derived from an EMBL/GenBank/DDBJ whole genome shotgun (WGS) entry which is preliminary data.</text>
</comment>
<organism evidence="4 5">
    <name type="scientific">Cordyceps javanica</name>
    <dbReference type="NCBI Taxonomy" id="43265"/>
    <lineage>
        <taxon>Eukaryota</taxon>
        <taxon>Fungi</taxon>
        <taxon>Dikarya</taxon>
        <taxon>Ascomycota</taxon>
        <taxon>Pezizomycotina</taxon>
        <taxon>Sordariomycetes</taxon>
        <taxon>Hypocreomycetidae</taxon>
        <taxon>Hypocreales</taxon>
        <taxon>Cordycipitaceae</taxon>
        <taxon>Cordyceps</taxon>
    </lineage>
</organism>
<feature type="domain" description="PA14" evidence="3">
    <location>
        <begin position="321"/>
        <end position="474"/>
    </location>
</feature>
<dbReference type="AlphaFoldDB" id="A0A545VPW0"/>
<dbReference type="Gene3D" id="2.60.120.1560">
    <property type="match status" value="1"/>
</dbReference>
<dbReference type="OrthoDB" id="4388755at2759"/>
<feature type="signal peptide" evidence="2">
    <location>
        <begin position="1"/>
        <end position="16"/>
    </location>
</feature>
<sequence>MQILPLFLALASVAAANQQQDVVTITNYLPFDQHPCYEFFMLGADGDLPTEACQPGACCIDVVDVNTKTDHGSNNVGIDEHLTTTSLVSQSSNGGSSDGVDCGSVTTTVSPGGSTSPPITSGSKITKISSDGSITRTFVETITKNRTITEELTVTSFETVPETSHETEVITTTIPDVVTFTTTSSGTPIVETSTSEVLTTKIITSDVVISTTETLTTPVIVTSTEVITTSNSTITSLITTTSEETVTSVEPILTSATEVLTTSSIVVTPTVITKSSTVAEPVTSLIPPPPEPSDEREIPSSCPTPTCSHGIQYALYDNPFRDDLSPTYESFSPDYFKKARPVYSTTLQSAIYISDDADDDAGRGFNPLFENAAAGYRGFLFACEAGRYRFNSPYSDDITVMWFGAAAYEGYARDNADIVQFYYGDNSPRDVYRDLAAGTYYPIRVLWGNTGGASDLSLRIYGPDGRDVSGADHAGEHYLTTEACDGSYAPFPAWGEEK</sequence>
<gene>
    <name evidence="4" type="ORF">IF1G_09387</name>
</gene>
<evidence type="ECO:0000256" key="2">
    <source>
        <dbReference type="SAM" id="SignalP"/>
    </source>
</evidence>
<dbReference type="Proteomes" id="UP000315783">
    <property type="component" value="Unassembled WGS sequence"/>
</dbReference>
<name>A0A545VPW0_9HYPO</name>
<evidence type="ECO:0000259" key="3">
    <source>
        <dbReference type="PROSITE" id="PS51820"/>
    </source>
</evidence>
<evidence type="ECO:0000256" key="1">
    <source>
        <dbReference type="SAM" id="MobiDB-lite"/>
    </source>
</evidence>
<proteinExistence type="predicted"/>
<dbReference type="InterPro" id="IPR037524">
    <property type="entry name" value="PA14/GLEYA"/>
</dbReference>
<keyword evidence="2" id="KW-0732">Signal</keyword>
<dbReference type="Pfam" id="PF10528">
    <property type="entry name" value="GLEYA"/>
    <property type="match status" value="1"/>
</dbReference>
<dbReference type="PROSITE" id="PS51820">
    <property type="entry name" value="PA14"/>
    <property type="match status" value="1"/>
</dbReference>
<dbReference type="EMBL" id="SPUK01000017">
    <property type="protein sequence ID" value="TQV91802.1"/>
    <property type="molecule type" value="Genomic_DNA"/>
</dbReference>
<feature type="region of interest" description="Disordered" evidence="1">
    <location>
        <begin position="281"/>
        <end position="301"/>
    </location>
</feature>
<keyword evidence="5" id="KW-1185">Reference proteome</keyword>
<accession>A0A545VPW0</accession>
<dbReference type="InterPro" id="IPR018871">
    <property type="entry name" value="GLEYA_adhesin_domain"/>
</dbReference>
<evidence type="ECO:0000313" key="4">
    <source>
        <dbReference type="EMBL" id="TQV91802.1"/>
    </source>
</evidence>
<feature type="chain" id="PRO_5022030304" evidence="2">
    <location>
        <begin position="17"/>
        <end position="498"/>
    </location>
</feature>